<dbReference type="EMBL" id="CATOUU010000343">
    <property type="protein sequence ID" value="CAI9925595.1"/>
    <property type="molecule type" value="Genomic_DNA"/>
</dbReference>
<evidence type="ECO:0000313" key="2">
    <source>
        <dbReference type="EMBL" id="CAI9966739.1"/>
    </source>
</evidence>
<evidence type="ECO:0000313" key="5">
    <source>
        <dbReference type="Proteomes" id="UP001642409"/>
    </source>
</evidence>
<dbReference type="AlphaFoldDB" id="A0AA86R6A9"/>
<dbReference type="EMBL" id="CAXDID020000297">
    <property type="protein sequence ID" value="CAL6072799.1"/>
    <property type="molecule type" value="Genomic_DNA"/>
</dbReference>
<evidence type="ECO:0000313" key="4">
    <source>
        <dbReference type="EMBL" id="CAL6072799.1"/>
    </source>
</evidence>
<proteinExistence type="predicted"/>
<dbReference type="Proteomes" id="UP001642409">
    <property type="component" value="Unassembled WGS sequence"/>
</dbReference>
<reference evidence="2" key="1">
    <citation type="submission" date="2023-06" db="EMBL/GenBank/DDBJ databases">
        <authorList>
            <person name="Kurt Z."/>
        </authorList>
    </citation>
    <scope>NUCLEOTIDE SEQUENCE</scope>
</reference>
<name>A0AA86R6A9_9EUKA</name>
<keyword evidence="5" id="KW-1185">Reference proteome</keyword>
<organism evidence="2">
    <name type="scientific">Hexamita inflata</name>
    <dbReference type="NCBI Taxonomy" id="28002"/>
    <lineage>
        <taxon>Eukaryota</taxon>
        <taxon>Metamonada</taxon>
        <taxon>Diplomonadida</taxon>
        <taxon>Hexamitidae</taxon>
        <taxon>Hexamitinae</taxon>
        <taxon>Hexamita</taxon>
    </lineage>
</organism>
<reference evidence="3 5" key="2">
    <citation type="submission" date="2024-07" db="EMBL/GenBank/DDBJ databases">
        <authorList>
            <person name="Akdeniz Z."/>
        </authorList>
    </citation>
    <scope>NUCLEOTIDE SEQUENCE [LARGE SCALE GENOMIC DNA]</scope>
</reference>
<protein>
    <submittedName>
        <fullName evidence="2">Uncharacterized protein</fullName>
    </submittedName>
</protein>
<sequence length="1082" mass="118323">MIGSLICITCDIDVQRCNLVFIASGQQISGVIIEPKESFIVQQSFIQFRISSENSSGLTNIVKQSYISFKINLCKLYGSNQIESGNNGYIASTIFVFVQLHIQELYICIDQVTQRLGQESVQITVESEFINCDLCGNQKSVVYGLCTDILNYSENINGMYQCVYPFNYVDNQCICANGFMLNMTKCINIVESLNSINNLLRNSNFDQTQLLDKKIDNIENLVTVINNSIQSDIAKIENEIISNYSKADFNLLINSSILDNRIYENVTFIKNDIQLKLITADINLLSNTTILDWRIFNNVSELQNTIQNLTLYFNNSMFQQTQIIEQQQNTINNLTQQIACTSQQGYSFENGSCVRVSCDILGQQSINGICQCTIINSIVQNGSCVCPTYSQVIGTACVCLSEQIMQNGECVCKTAGAFVNNNVCTCGVNGINISNSCSCPSGASLVNGMCACSNVNAYISGNSCVCPTYSSLVGNTCTCPNNSIIENNICTCNQISGQTMNNGACQCLTTNAFVDNGICICGLNALNKSNICTCPTNSSLVNNICTCDKIIGQLIINGTCQCQFGQSVVNDSCYQTSSYVINIPNFECSMEIFTQQFDIKSITNSFSSQSTSYLFSSAIIIENAFIDISDNVYTTTIYPLFQAQESYTNLKIQIGTQSLNSGSFIQSTCISIKINQMNIISRPGSQLQVKTANQLNILTSTSSNTYISNILINLSFVSSNGNITLINNINGIFNISGYQVLGSYISTMSVAMIGLNLNNATVTLYQVSFKLDAFHVGNFSSYLFGVSKNNIIKINKFSVILGRISNYSLLCSISTSTSNYYKFGGILAQSSDSIINIDSVILDSYQHFSTNSVFNSGFLIGYIFSNLSRIILSNMCLQQSMTSTTQYLYYFGLFGGNQGNISILNASITFQVQGSYVYCFGIIGYQQTFSLYSEVINLTTSVCLNSTSGIYIGSIFGGEEGLTSFVQNTYVIGGKISAGCDRVGGFSGQNQYTNMTIQNSTSTQTNISGTSIIGGFIGYCFSPFNLIDSKIILMRLSGSQIGIVIGYNTGVINFSSSSSSLNYLNDILRTDCAILSNWQLGC</sequence>
<dbReference type="EMBL" id="CATOUU010001009">
    <property type="protein sequence ID" value="CAI9966739.1"/>
    <property type="molecule type" value="Genomic_DNA"/>
</dbReference>
<dbReference type="EMBL" id="CAXDID020000130">
    <property type="protein sequence ID" value="CAL6035107.1"/>
    <property type="molecule type" value="Genomic_DNA"/>
</dbReference>
<comment type="caution">
    <text evidence="2">The sequence shown here is derived from an EMBL/GenBank/DDBJ whole genome shotgun (WGS) entry which is preliminary data.</text>
</comment>
<accession>A0AA86R6A9</accession>
<evidence type="ECO:0000313" key="1">
    <source>
        <dbReference type="EMBL" id="CAI9925595.1"/>
    </source>
</evidence>
<gene>
    <name evidence="1" type="ORF">HINF_LOCUS13240</name>
    <name evidence="3" type="ORF">HINF_LOCUS35770</name>
    <name evidence="2" type="ORF">HINF_LOCUS54384</name>
    <name evidence="4" type="ORF">HINF_LOCUS55797</name>
</gene>
<evidence type="ECO:0000313" key="3">
    <source>
        <dbReference type="EMBL" id="CAL6035107.1"/>
    </source>
</evidence>